<proteinExistence type="predicted"/>
<keyword evidence="1" id="KW-0472">Membrane</keyword>
<dbReference type="STRING" id="370526.SAMN04489835_5492"/>
<protein>
    <submittedName>
        <fullName evidence="2">Uncharacterized protein</fullName>
    </submittedName>
</protein>
<keyword evidence="1" id="KW-1133">Transmembrane helix</keyword>
<evidence type="ECO:0000313" key="2">
    <source>
        <dbReference type="EMBL" id="SEH90512.1"/>
    </source>
</evidence>
<keyword evidence="3" id="KW-1185">Reference proteome</keyword>
<reference evidence="3" key="1">
    <citation type="submission" date="2016-10" db="EMBL/GenBank/DDBJ databases">
        <authorList>
            <person name="Varghese N."/>
            <person name="Submissions S."/>
        </authorList>
    </citation>
    <scope>NUCLEOTIDE SEQUENCE [LARGE SCALE GENOMIC DNA]</scope>
    <source>
        <strain evidence="3">DSM 45405</strain>
    </source>
</reference>
<evidence type="ECO:0000256" key="1">
    <source>
        <dbReference type="SAM" id="Phobius"/>
    </source>
</evidence>
<organism evidence="2 3">
    <name type="scientific">Mycolicibacterium rutilum</name>
    <name type="common">Mycobacterium rutilum</name>
    <dbReference type="NCBI Taxonomy" id="370526"/>
    <lineage>
        <taxon>Bacteria</taxon>
        <taxon>Bacillati</taxon>
        <taxon>Actinomycetota</taxon>
        <taxon>Actinomycetes</taxon>
        <taxon>Mycobacteriales</taxon>
        <taxon>Mycobacteriaceae</taxon>
        <taxon>Mycolicibacterium</taxon>
    </lineage>
</organism>
<name>A0A1H6LP86_MYCRU</name>
<accession>A0A1H6LP86</accession>
<keyword evidence="1" id="KW-0812">Transmembrane</keyword>
<dbReference type="EMBL" id="LT629971">
    <property type="protein sequence ID" value="SEH90512.1"/>
    <property type="molecule type" value="Genomic_DNA"/>
</dbReference>
<evidence type="ECO:0000313" key="3">
    <source>
        <dbReference type="Proteomes" id="UP000182915"/>
    </source>
</evidence>
<sequence>MTALRRLLSRRVSVEAMIETVMWLAIPYLLIGLVWAFFDAEQVQLIDTALRTRIPAGSDIGAFLLTAAFWPARLLGIELCVA</sequence>
<dbReference type="Proteomes" id="UP000182915">
    <property type="component" value="Chromosome I"/>
</dbReference>
<feature type="transmembrane region" description="Helical" evidence="1">
    <location>
        <begin position="21"/>
        <end position="38"/>
    </location>
</feature>
<dbReference type="AlphaFoldDB" id="A0A1H6LP86"/>
<gene>
    <name evidence="2" type="ORF">SAMN04489835_5492</name>
</gene>